<proteinExistence type="predicted"/>
<accession>A0A9D1LLG3</accession>
<dbReference type="Proteomes" id="UP000824073">
    <property type="component" value="Unassembled WGS sequence"/>
</dbReference>
<dbReference type="AlphaFoldDB" id="A0A9D1LLG3"/>
<dbReference type="EMBL" id="DVMR01000028">
    <property type="protein sequence ID" value="HIU43167.1"/>
    <property type="molecule type" value="Genomic_DNA"/>
</dbReference>
<gene>
    <name evidence="1" type="ORF">IAB67_02595</name>
</gene>
<protein>
    <submittedName>
        <fullName evidence="1">Uncharacterized protein</fullName>
    </submittedName>
</protein>
<reference evidence="1" key="1">
    <citation type="submission" date="2020-10" db="EMBL/GenBank/DDBJ databases">
        <authorList>
            <person name="Gilroy R."/>
        </authorList>
    </citation>
    <scope>NUCLEOTIDE SEQUENCE</scope>
    <source>
        <strain evidence="1">CHK191-8634</strain>
    </source>
</reference>
<name>A0A9D1LLG3_9CLOT</name>
<organism evidence="1 2">
    <name type="scientific">Candidatus Ventrousia excrementavium</name>
    <dbReference type="NCBI Taxonomy" id="2840961"/>
    <lineage>
        <taxon>Bacteria</taxon>
        <taxon>Bacillati</taxon>
        <taxon>Bacillota</taxon>
        <taxon>Clostridia</taxon>
        <taxon>Eubacteriales</taxon>
        <taxon>Clostridiaceae</taxon>
        <taxon>Clostridiaceae incertae sedis</taxon>
        <taxon>Candidatus Ventrousia</taxon>
    </lineage>
</organism>
<evidence type="ECO:0000313" key="1">
    <source>
        <dbReference type="EMBL" id="HIU43167.1"/>
    </source>
</evidence>
<comment type="caution">
    <text evidence="1">The sequence shown here is derived from an EMBL/GenBank/DDBJ whole genome shotgun (WGS) entry which is preliminary data.</text>
</comment>
<evidence type="ECO:0000313" key="2">
    <source>
        <dbReference type="Proteomes" id="UP000824073"/>
    </source>
</evidence>
<reference evidence="1" key="2">
    <citation type="journal article" date="2021" name="PeerJ">
        <title>Extensive microbial diversity within the chicken gut microbiome revealed by metagenomics and culture.</title>
        <authorList>
            <person name="Gilroy R."/>
            <person name="Ravi A."/>
            <person name="Getino M."/>
            <person name="Pursley I."/>
            <person name="Horton D.L."/>
            <person name="Alikhan N.F."/>
            <person name="Baker D."/>
            <person name="Gharbi K."/>
            <person name="Hall N."/>
            <person name="Watson M."/>
            <person name="Adriaenssens E.M."/>
            <person name="Foster-Nyarko E."/>
            <person name="Jarju S."/>
            <person name="Secka A."/>
            <person name="Antonio M."/>
            <person name="Oren A."/>
            <person name="Chaudhuri R.R."/>
            <person name="La Ragione R."/>
            <person name="Hildebrand F."/>
            <person name="Pallen M.J."/>
        </authorList>
    </citation>
    <scope>NUCLEOTIDE SEQUENCE</scope>
    <source>
        <strain evidence="1">CHK191-8634</strain>
    </source>
</reference>
<sequence length="167" mass="19050">MKEKRVILAAALVLAAAAALFWNDWRTELPLRLRETEITVIENPETGWQLVCATRDLLGDVEQVLEDYALVHIPVDALGLSREDFIRRYSLTGYTDGKKVGTAWLCEVDVSLVPDESNRQRTLDGELVDDGRQYFYSINGRYYAMQTAGRYYVISKNQSSILQKLLE</sequence>